<comment type="caution">
    <text evidence="2">The sequence shown here is derived from an EMBL/GenBank/DDBJ whole genome shotgun (WGS) entry which is preliminary data.</text>
</comment>
<accession>A0A2S7ITC7</accession>
<dbReference type="AlphaFoldDB" id="A0A2S7ITC7"/>
<dbReference type="Pfam" id="PF13539">
    <property type="entry name" value="Peptidase_M15_4"/>
    <property type="match status" value="1"/>
</dbReference>
<dbReference type="Proteomes" id="UP000239590">
    <property type="component" value="Unassembled WGS sequence"/>
</dbReference>
<proteinExistence type="predicted"/>
<evidence type="ECO:0000313" key="3">
    <source>
        <dbReference type="Proteomes" id="UP000239590"/>
    </source>
</evidence>
<keyword evidence="3" id="KW-1185">Reference proteome</keyword>
<feature type="domain" description="Peptidase M15C" evidence="1">
    <location>
        <begin position="134"/>
        <end position="191"/>
    </location>
</feature>
<sequence length="305" mass="35218">MYDLILPLYSTDSIREKTIGVNRVLAFVADEKGTVRFLGSHRTGSIADSLGSPTTPLDSIQRHTYLASATDEPIYLYDRWSWLLNTTREVFLARRDSLVDSLRRQLPNYEVKVISDLRSAELQTKLLGRGRSMAPISFHQLGLAADLGFFRRGRLVRNAGPYEAIGELTPYYQLIWGGNFVGFVDPPHFQLYKNAAVFLRDFPMLRFEFEPFYENYLRRVRQKIENNREHEVEDTKALLMILNEFRQQMPCACQGDSLNTSLPQLAKVPPLTSEDVLIFGDLRSQRLSFWRGNELLISYRLGIWQ</sequence>
<dbReference type="InterPro" id="IPR009045">
    <property type="entry name" value="Zn_M74/Hedgehog-like"/>
</dbReference>
<dbReference type="SUPFAM" id="SSF55166">
    <property type="entry name" value="Hedgehog/DD-peptidase"/>
    <property type="match status" value="1"/>
</dbReference>
<dbReference type="GO" id="GO:0008233">
    <property type="term" value="F:peptidase activity"/>
    <property type="evidence" value="ECO:0007669"/>
    <property type="project" value="InterPro"/>
</dbReference>
<protein>
    <recommendedName>
        <fullName evidence="1">Peptidase M15C domain-containing protein</fullName>
    </recommendedName>
</protein>
<reference evidence="3" key="1">
    <citation type="submission" date="2018-02" db="EMBL/GenBank/DDBJ databases">
        <title>Genome sequencing of Solimonas sp. HR-BB.</title>
        <authorList>
            <person name="Lee Y."/>
            <person name="Jeon C.O."/>
        </authorList>
    </citation>
    <scope>NUCLEOTIDE SEQUENCE [LARGE SCALE GENOMIC DNA]</scope>
    <source>
        <strain evidence="3">HR-U</strain>
    </source>
</reference>
<dbReference type="Gene3D" id="3.30.1380.10">
    <property type="match status" value="1"/>
</dbReference>
<dbReference type="EMBL" id="PTRA01000001">
    <property type="protein sequence ID" value="PQA60973.1"/>
    <property type="molecule type" value="Genomic_DNA"/>
</dbReference>
<gene>
    <name evidence="2" type="ORF">C5O19_02715</name>
</gene>
<evidence type="ECO:0000313" key="2">
    <source>
        <dbReference type="EMBL" id="PQA60973.1"/>
    </source>
</evidence>
<evidence type="ECO:0000259" key="1">
    <source>
        <dbReference type="Pfam" id="PF13539"/>
    </source>
</evidence>
<organism evidence="2 3">
    <name type="scientific">Siphonobacter curvatus</name>
    <dbReference type="NCBI Taxonomy" id="2094562"/>
    <lineage>
        <taxon>Bacteria</taxon>
        <taxon>Pseudomonadati</taxon>
        <taxon>Bacteroidota</taxon>
        <taxon>Cytophagia</taxon>
        <taxon>Cytophagales</taxon>
        <taxon>Cytophagaceae</taxon>
        <taxon>Siphonobacter</taxon>
    </lineage>
</organism>
<dbReference type="CDD" id="cd14845">
    <property type="entry name" value="L-Ala-D-Glu_peptidase_like"/>
    <property type="match status" value="1"/>
</dbReference>
<name>A0A2S7ITC7_9BACT</name>
<dbReference type="InterPro" id="IPR039561">
    <property type="entry name" value="Peptidase_M15C"/>
</dbReference>